<keyword evidence="1" id="KW-0175">Coiled coil</keyword>
<protein>
    <submittedName>
        <fullName evidence="3">Uncharacterized protein</fullName>
    </submittedName>
</protein>
<organism evidence="3 4">
    <name type="scientific">Ureibacillus acetophenoni</name>
    <dbReference type="NCBI Taxonomy" id="614649"/>
    <lineage>
        <taxon>Bacteria</taxon>
        <taxon>Bacillati</taxon>
        <taxon>Bacillota</taxon>
        <taxon>Bacilli</taxon>
        <taxon>Bacillales</taxon>
        <taxon>Caryophanaceae</taxon>
        <taxon>Ureibacillus</taxon>
    </lineage>
</organism>
<keyword evidence="4" id="KW-1185">Reference proteome</keyword>
<reference evidence="4" key="1">
    <citation type="submission" date="2017-08" db="EMBL/GenBank/DDBJ databases">
        <authorList>
            <person name="Varghese N."/>
            <person name="Submissions S."/>
        </authorList>
    </citation>
    <scope>NUCLEOTIDE SEQUENCE [LARGE SCALE GENOMIC DNA]</scope>
    <source>
        <strain evidence="4">JC23</strain>
    </source>
</reference>
<dbReference type="AlphaFoldDB" id="A0A285U9I6"/>
<dbReference type="OrthoDB" id="2906231at2"/>
<accession>A0A285U9I6</accession>
<gene>
    <name evidence="3" type="ORF">SAMN05877842_104178</name>
</gene>
<dbReference type="EMBL" id="OBQC01000004">
    <property type="protein sequence ID" value="SOC38570.1"/>
    <property type="molecule type" value="Genomic_DNA"/>
</dbReference>
<name>A0A285U9I6_9BACL</name>
<evidence type="ECO:0000313" key="4">
    <source>
        <dbReference type="Proteomes" id="UP000219252"/>
    </source>
</evidence>
<evidence type="ECO:0000256" key="2">
    <source>
        <dbReference type="SAM" id="MobiDB-lite"/>
    </source>
</evidence>
<dbReference type="RefSeq" id="WP_097149169.1">
    <property type="nucleotide sequence ID" value="NZ_OBQC01000004.1"/>
</dbReference>
<sequence length="92" mass="10558">MNPLCEHAKQELFNALNGKQSGVFVVDGKLVSIEIENNDVNSQNDSAEEDLSLEIEEYTELKESLSRYLNNPSMKRYSATELKDKRHAKRKK</sequence>
<evidence type="ECO:0000256" key="1">
    <source>
        <dbReference type="SAM" id="Coils"/>
    </source>
</evidence>
<feature type="coiled-coil region" evidence="1">
    <location>
        <begin position="30"/>
        <end position="64"/>
    </location>
</feature>
<proteinExistence type="predicted"/>
<feature type="region of interest" description="Disordered" evidence="2">
    <location>
        <begin position="72"/>
        <end position="92"/>
    </location>
</feature>
<dbReference type="Proteomes" id="UP000219252">
    <property type="component" value="Unassembled WGS sequence"/>
</dbReference>
<evidence type="ECO:0000313" key="3">
    <source>
        <dbReference type="EMBL" id="SOC38570.1"/>
    </source>
</evidence>